<protein>
    <submittedName>
        <fullName evidence="1">Uncharacterized protein</fullName>
    </submittedName>
</protein>
<dbReference type="AlphaFoldDB" id="A0A8H6X910"/>
<name>A0A8H6X910_9AGAR</name>
<proteinExistence type="predicted"/>
<evidence type="ECO:0000313" key="1">
    <source>
        <dbReference type="EMBL" id="KAF7336404.1"/>
    </source>
</evidence>
<sequence length="234" mass="25841">MSHAVWDTHLETPPIGPINYPQKFGPMGVRHVISTTPRFPIGITDETFVYGKQYLEDYKYPLGAPLSLAVDDTKLFPALRPLYDGVKKLWYIVGTTGDHIAVPNPQGLHETLDKLEATAELATKLRLWVLQIPLPGVPPLAVAISPIGSKVKGPQLAERQIRLMEGLVSHGFRITSSGGDGTSVERDCQRRTAAASKLKEVHIKHPDTGYPDIVVQLWDLDGNIWFVIQDAKHG</sequence>
<reference evidence="1" key="1">
    <citation type="submission" date="2020-05" db="EMBL/GenBank/DDBJ databases">
        <title>Mycena genomes resolve the evolution of fungal bioluminescence.</title>
        <authorList>
            <person name="Tsai I.J."/>
        </authorList>
    </citation>
    <scope>NUCLEOTIDE SEQUENCE</scope>
    <source>
        <strain evidence="1">CCC161011</strain>
    </source>
</reference>
<keyword evidence="2" id="KW-1185">Reference proteome</keyword>
<dbReference type="EMBL" id="JACAZI010000023">
    <property type="protein sequence ID" value="KAF7336404.1"/>
    <property type="molecule type" value="Genomic_DNA"/>
</dbReference>
<comment type="caution">
    <text evidence="1">The sequence shown here is derived from an EMBL/GenBank/DDBJ whole genome shotgun (WGS) entry which is preliminary data.</text>
</comment>
<organism evidence="1 2">
    <name type="scientific">Mycena venus</name>
    <dbReference type="NCBI Taxonomy" id="2733690"/>
    <lineage>
        <taxon>Eukaryota</taxon>
        <taxon>Fungi</taxon>
        <taxon>Dikarya</taxon>
        <taxon>Basidiomycota</taxon>
        <taxon>Agaricomycotina</taxon>
        <taxon>Agaricomycetes</taxon>
        <taxon>Agaricomycetidae</taxon>
        <taxon>Agaricales</taxon>
        <taxon>Marasmiineae</taxon>
        <taxon>Mycenaceae</taxon>
        <taxon>Mycena</taxon>
    </lineage>
</organism>
<dbReference type="OrthoDB" id="73076at2759"/>
<dbReference type="Proteomes" id="UP000620124">
    <property type="component" value="Unassembled WGS sequence"/>
</dbReference>
<evidence type="ECO:0000313" key="2">
    <source>
        <dbReference type="Proteomes" id="UP000620124"/>
    </source>
</evidence>
<gene>
    <name evidence="1" type="ORF">MVEN_02189300</name>
</gene>
<accession>A0A8H6X910</accession>